<accession>A0ABV3SLE2</accession>
<dbReference type="SUPFAM" id="SSF89796">
    <property type="entry name" value="CoA-transferase family III (CaiB/BaiF)"/>
    <property type="match status" value="1"/>
</dbReference>
<dbReference type="PANTHER" id="PTHR48228:SF6">
    <property type="entry name" value="L-CARNITINE COA-TRANSFERASE"/>
    <property type="match status" value="1"/>
</dbReference>
<comment type="caution">
    <text evidence="3">The sequence shown here is derived from an EMBL/GenBank/DDBJ whole genome shotgun (WGS) entry which is preliminary data.</text>
</comment>
<dbReference type="Pfam" id="PF02515">
    <property type="entry name" value="CoA_transf_3"/>
    <property type="match status" value="1"/>
</dbReference>
<organism evidence="3 4">
    <name type="scientific">Aquibium pacificus</name>
    <dbReference type="NCBI Taxonomy" id="3153579"/>
    <lineage>
        <taxon>Bacteria</taxon>
        <taxon>Pseudomonadati</taxon>
        <taxon>Pseudomonadota</taxon>
        <taxon>Alphaproteobacteria</taxon>
        <taxon>Hyphomicrobiales</taxon>
        <taxon>Phyllobacteriaceae</taxon>
        <taxon>Aquibium</taxon>
    </lineage>
</organism>
<keyword evidence="1 3" id="KW-0808">Transferase</keyword>
<feature type="region of interest" description="Disordered" evidence="2">
    <location>
        <begin position="392"/>
        <end position="412"/>
    </location>
</feature>
<keyword evidence="4" id="KW-1185">Reference proteome</keyword>
<dbReference type="EC" id="2.8.3.-" evidence="3"/>
<evidence type="ECO:0000256" key="1">
    <source>
        <dbReference type="ARBA" id="ARBA00022679"/>
    </source>
</evidence>
<dbReference type="GO" id="GO:0016740">
    <property type="term" value="F:transferase activity"/>
    <property type="evidence" value="ECO:0007669"/>
    <property type="project" value="UniProtKB-KW"/>
</dbReference>
<gene>
    <name evidence="3" type="ORF">ABGN05_18220</name>
</gene>
<sequence length="412" mass="43839">MPIASERNSSLETHAAQQARGALGALSVVEFGEGTAAAYTAKLLADFGADVVKVERPQGDPTRSRGPFPDGKADPDASGLFLYLNSNKRGVVLDVETGAGAEALDRLLTSADIFVTDVAPSVLRAAGCDPEVLRGRHPRLIVATLSPFGRGGPWSDWMGDELIAYAASGMAYGTPGIPDAADDLYAEPPLHPSCFASETIAGASAAVAVMTAVMGRRRTGEGCHLDLSFQAASAAVQIRDLMPASYGGAIYNRLLNPTSIGRMPNFYLPCQDGYVTIAAPMDIHWNRLAEAMGNPAWALSADFATEPARARNWIELRERLAAWAMGCTRNQLQSIGERYGLMMFPFHSIRQMAASDHARDRASLVDLAVGNRPAQMPGAPFKMAATPWSLRRPAPRFSPEDDAGVAPIGEVA</sequence>
<dbReference type="InterPro" id="IPR044855">
    <property type="entry name" value="CoA-Trfase_III_dom3_sf"/>
</dbReference>
<dbReference type="PANTHER" id="PTHR48228">
    <property type="entry name" value="SUCCINYL-COA--D-CITRAMALATE COA-TRANSFERASE"/>
    <property type="match status" value="1"/>
</dbReference>
<proteinExistence type="predicted"/>
<dbReference type="Proteomes" id="UP001556692">
    <property type="component" value="Unassembled WGS sequence"/>
</dbReference>
<dbReference type="InterPro" id="IPR003673">
    <property type="entry name" value="CoA-Trfase_fam_III"/>
</dbReference>
<dbReference type="InterPro" id="IPR023606">
    <property type="entry name" value="CoA-Trfase_III_dom_1_sf"/>
</dbReference>
<evidence type="ECO:0000256" key="2">
    <source>
        <dbReference type="SAM" id="MobiDB-lite"/>
    </source>
</evidence>
<dbReference type="Gene3D" id="3.40.50.10540">
    <property type="entry name" value="Crotonobetainyl-coa:carnitine coa-transferase, domain 1"/>
    <property type="match status" value="1"/>
</dbReference>
<protein>
    <submittedName>
        <fullName evidence="3">CoA transferase</fullName>
        <ecNumber evidence="3">2.8.3.-</ecNumber>
    </submittedName>
</protein>
<evidence type="ECO:0000313" key="3">
    <source>
        <dbReference type="EMBL" id="MEX0407598.1"/>
    </source>
</evidence>
<dbReference type="Gene3D" id="3.30.1540.10">
    <property type="entry name" value="formyl-coa transferase, domain 3"/>
    <property type="match status" value="1"/>
</dbReference>
<dbReference type="RefSeq" id="WP_367955474.1">
    <property type="nucleotide sequence ID" value="NZ_JBDPGJ010000004.1"/>
</dbReference>
<evidence type="ECO:0000313" key="4">
    <source>
        <dbReference type="Proteomes" id="UP001556692"/>
    </source>
</evidence>
<dbReference type="EMBL" id="JBDPGJ010000004">
    <property type="protein sequence ID" value="MEX0407598.1"/>
    <property type="molecule type" value="Genomic_DNA"/>
</dbReference>
<reference evidence="3 4" key="1">
    <citation type="submission" date="2024-05" db="EMBL/GenBank/DDBJ databases">
        <authorList>
            <person name="Jiang F."/>
        </authorList>
    </citation>
    <scope>NUCLEOTIDE SEQUENCE [LARGE SCALE GENOMIC DNA]</scope>
    <source>
        <strain evidence="3 4">LZ166</strain>
    </source>
</reference>
<dbReference type="InterPro" id="IPR050509">
    <property type="entry name" value="CoA-transferase_III"/>
</dbReference>
<name>A0ABV3SLE2_9HYPH</name>